<accession>A0ABD2KJ95</accession>
<dbReference type="Gene3D" id="1.20.1740.10">
    <property type="entry name" value="Amino acid/polyamine transporter I"/>
    <property type="match status" value="1"/>
</dbReference>
<feature type="transmembrane region" description="Helical" evidence="5">
    <location>
        <begin position="291"/>
        <end position="315"/>
    </location>
</feature>
<evidence type="ECO:0000256" key="2">
    <source>
        <dbReference type="ARBA" id="ARBA00022692"/>
    </source>
</evidence>
<feature type="transmembrane region" description="Helical" evidence="5">
    <location>
        <begin position="259"/>
        <end position="279"/>
    </location>
</feature>
<feature type="transmembrane region" description="Helical" evidence="5">
    <location>
        <begin position="454"/>
        <end position="480"/>
    </location>
</feature>
<feature type="transmembrane region" description="Helical" evidence="5">
    <location>
        <begin position="400"/>
        <end position="421"/>
    </location>
</feature>
<comment type="caution">
    <text evidence="7">The sequence shown here is derived from an EMBL/GenBank/DDBJ whole genome shotgun (WGS) entry which is preliminary data.</text>
</comment>
<proteinExistence type="predicted"/>
<dbReference type="InterPro" id="IPR013057">
    <property type="entry name" value="AA_transpt_TM"/>
</dbReference>
<dbReference type="Proteomes" id="UP001620626">
    <property type="component" value="Unassembled WGS sequence"/>
</dbReference>
<protein>
    <recommendedName>
        <fullName evidence="6">Amino acid transporter transmembrane domain-containing protein</fullName>
    </recommendedName>
</protein>
<dbReference type="PANTHER" id="PTHR22950">
    <property type="entry name" value="AMINO ACID TRANSPORTER"/>
    <property type="match status" value="1"/>
</dbReference>
<dbReference type="EMBL" id="JBICBT010000742">
    <property type="protein sequence ID" value="KAL3102989.1"/>
    <property type="molecule type" value="Genomic_DNA"/>
</dbReference>
<keyword evidence="3 5" id="KW-1133">Transmembrane helix</keyword>
<evidence type="ECO:0000256" key="5">
    <source>
        <dbReference type="SAM" id="Phobius"/>
    </source>
</evidence>
<dbReference type="AlphaFoldDB" id="A0ABD2KJ95"/>
<feature type="transmembrane region" description="Helical" evidence="5">
    <location>
        <begin position="374"/>
        <end position="394"/>
    </location>
</feature>
<evidence type="ECO:0000256" key="1">
    <source>
        <dbReference type="ARBA" id="ARBA00004141"/>
    </source>
</evidence>
<keyword evidence="8" id="KW-1185">Reference proteome</keyword>
<gene>
    <name evidence="7" type="ORF">niasHT_026437</name>
</gene>
<evidence type="ECO:0000256" key="4">
    <source>
        <dbReference type="ARBA" id="ARBA00023136"/>
    </source>
</evidence>
<feature type="transmembrane region" description="Helical" evidence="5">
    <location>
        <begin position="152"/>
        <end position="176"/>
    </location>
</feature>
<feature type="transmembrane region" description="Helical" evidence="5">
    <location>
        <begin position="68"/>
        <end position="87"/>
    </location>
</feature>
<keyword evidence="2 5" id="KW-0812">Transmembrane</keyword>
<evidence type="ECO:0000313" key="7">
    <source>
        <dbReference type="EMBL" id="KAL3102989.1"/>
    </source>
</evidence>
<feature type="transmembrane region" description="Helical" evidence="5">
    <location>
        <begin position="182"/>
        <end position="204"/>
    </location>
</feature>
<keyword evidence="4 5" id="KW-0472">Membrane</keyword>
<dbReference type="FunFam" id="1.20.1740.10:FF:000052">
    <property type="entry name" value="Lysine histidine transporter-like 3"/>
    <property type="match status" value="1"/>
</dbReference>
<feature type="domain" description="Amino acid transporter transmembrane" evidence="6">
    <location>
        <begin position="67"/>
        <end position="429"/>
    </location>
</feature>
<feature type="transmembrane region" description="Helical" evidence="5">
    <location>
        <begin position="216"/>
        <end position="239"/>
    </location>
</feature>
<dbReference type="Pfam" id="PF01490">
    <property type="entry name" value="Aa_trans"/>
    <property type="match status" value="1"/>
</dbReference>
<evidence type="ECO:0000313" key="8">
    <source>
        <dbReference type="Proteomes" id="UP001620626"/>
    </source>
</evidence>
<organism evidence="7 8">
    <name type="scientific">Heterodera trifolii</name>
    <dbReference type="NCBI Taxonomy" id="157864"/>
    <lineage>
        <taxon>Eukaryota</taxon>
        <taxon>Metazoa</taxon>
        <taxon>Ecdysozoa</taxon>
        <taxon>Nematoda</taxon>
        <taxon>Chromadorea</taxon>
        <taxon>Rhabditida</taxon>
        <taxon>Tylenchina</taxon>
        <taxon>Tylenchomorpha</taxon>
        <taxon>Tylenchoidea</taxon>
        <taxon>Heteroderidae</taxon>
        <taxon>Heteroderinae</taxon>
        <taxon>Heterodera</taxon>
    </lineage>
</organism>
<name>A0ABD2KJ95_9BILA</name>
<dbReference type="GO" id="GO:0016020">
    <property type="term" value="C:membrane"/>
    <property type="evidence" value="ECO:0007669"/>
    <property type="project" value="UniProtKB-SubCell"/>
</dbReference>
<comment type="subcellular location">
    <subcellularLocation>
        <location evidence="1">Membrane</location>
        <topology evidence="1">Multi-pass membrane protein</topology>
    </subcellularLocation>
</comment>
<dbReference type="PANTHER" id="PTHR22950:SF703">
    <property type="entry name" value="AMINO ACID TRANSPORTER TRANSMEMBRANE DOMAIN-CONTAINING PROTEIN"/>
    <property type="match status" value="1"/>
</dbReference>
<feature type="transmembrane region" description="Helical" evidence="5">
    <location>
        <begin position="335"/>
        <end position="353"/>
    </location>
</feature>
<reference evidence="7 8" key="1">
    <citation type="submission" date="2024-10" db="EMBL/GenBank/DDBJ databases">
        <authorList>
            <person name="Kim D."/>
        </authorList>
    </citation>
    <scope>NUCLEOTIDE SEQUENCE [LARGE SCALE GENOMIC DNA]</scope>
    <source>
        <strain evidence="7">BH-2024</strain>
    </source>
</reference>
<evidence type="ECO:0000256" key="3">
    <source>
        <dbReference type="ARBA" id="ARBA00022989"/>
    </source>
</evidence>
<sequence>MDGLSAESECLGDLLRPIPNSPLFILPAEEMLDKSDKNQEGYSLVSNSAATVQTAECGRKYRNIEGMGWLVTCLFIVGETAGGGLIAMPMAMVSAGLSGGVLVISLGALLCALTGEQLAENWTILQQRWPEYRSHCRKPYPAMGLRAVGPKFMTFVSVCLNVTQFGTAVVFLLLAAKNIENFLRAYAGVNFSFCQLLLLVAALMLPFTMLKSPKDFWWAVIGAMVTTTVAVSIILFATASDFSVCASAARYPPVTASKFFMSFGTVMFAYGGHGAFPTIQHDMRKPYRFRRSVFCAYLIIFCMYLPVSLLGYLAYGDSLLDSIIPSLQDLILQQAVNILITLHVVLALTIVFNPLNQELEELLNVPQEFGVRRILCRSGMMLAVVAVAETMPNFGVLLDLVGGSTITMMTLVFPTVFNLLLRASHAKHNASVAGPDEKPLTLAEVWHFSPRRRLLLNCAILLFALVGGLAATVSAMNAMLGSELSAPCYVGMFTKLFSNDAIGNRMPNLTTNVPQLFCCGQFRNVSRFGHSSQCLSAGLRLIGVTEGHG</sequence>
<evidence type="ECO:0000259" key="6">
    <source>
        <dbReference type="Pfam" id="PF01490"/>
    </source>
</evidence>
<feature type="transmembrane region" description="Helical" evidence="5">
    <location>
        <begin position="93"/>
        <end position="113"/>
    </location>
</feature>